<feature type="domain" description="4Fe-4S ferredoxin-type" evidence="8">
    <location>
        <begin position="37"/>
        <end position="68"/>
    </location>
</feature>
<dbReference type="GO" id="GO:0051539">
    <property type="term" value="F:4 iron, 4 sulfur cluster binding"/>
    <property type="evidence" value="ECO:0007669"/>
    <property type="project" value="UniProtKB-KW"/>
</dbReference>
<dbReference type="PANTHER" id="PTHR43177">
    <property type="entry name" value="PROTEIN NRFC"/>
    <property type="match status" value="1"/>
</dbReference>
<evidence type="ECO:0000256" key="4">
    <source>
        <dbReference type="ARBA" id="ARBA00022737"/>
    </source>
</evidence>
<evidence type="ECO:0000256" key="5">
    <source>
        <dbReference type="ARBA" id="ARBA00022982"/>
    </source>
</evidence>
<feature type="domain" description="4Fe-4S ferredoxin-type" evidence="8">
    <location>
        <begin position="69"/>
        <end position="98"/>
    </location>
</feature>
<dbReference type="Gene3D" id="3.30.70.20">
    <property type="match status" value="2"/>
</dbReference>
<dbReference type="AlphaFoldDB" id="A0A833DUR6"/>
<dbReference type="EMBL" id="DQTV01000102">
    <property type="protein sequence ID" value="HIP57469.1"/>
    <property type="molecule type" value="Genomic_DNA"/>
</dbReference>
<evidence type="ECO:0000256" key="1">
    <source>
        <dbReference type="ARBA" id="ARBA00022448"/>
    </source>
</evidence>
<keyword evidence="1" id="KW-0813">Transport</keyword>
<dbReference type="InterPro" id="IPR017900">
    <property type="entry name" value="4Fe4S_Fe_S_CS"/>
</dbReference>
<dbReference type="Proteomes" id="UP000605805">
    <property type="component" value="Unassembled WGS sequence"/>
</dbReference>
<keyword evidence="5" id="KW-0249">Electron transport</keyword>
<evidence type="ECO:0000313" key="10">
    <source>
        <dbReference type="Proteomes" id="UP000605805"/>
    </source>
</evidence>
<sequence>MAKRIFINLGRCILCRACEVACEHVHGEARIRVFEYLEMMALPINCRHCEKAPCMEVCPTRALYRDADGAVVLNELKCIGCMMCGIVCPFGVPELGEEKIMIKCDMCKLRREKGQLPACVVVCPTDALVYGELRELMTARKALAVEKAIRAAREVGTSPVLL</sequence>
<dbReference type="PROSITE" id="PS00198">
    <property type="entry name" value="4FE4S_FER_1"/>
    <property type="match status" value="1"/>
</dbReference>
<dbReference type="InterPro" id="IPR050954">
    <property type="entry name" value="ET_IronSulfur_Cluster-Binding"/>
</dbReference>
<feature type="domain" description="4Fe-4S ferredoxin-type" evidence="8">
    <location>
        <begin position="3"/>
        <end position="22"/>
    </location>
</feature>
<evidence type="ECO:0000256" key="6">
    <source>
        <dbReference type="ARBA" id="ARBA00023004"/>
    </source>
</evidence>
<proteinExistence type="predicted"/>
<comment type="caution">
    <text evidence="9">The sequence shown here is derived from an EMBL/GenBank/DDBJ whole genome shotgun (WGS) entry which is preliminary data.</text>
</comment>
<dbReference type="GO" id="GO:0046872">
    <property type="term" value="F:metal ion binding"/>
    <property type="evidence" value="ECO:0007669"/>
    <property type="project" value="UniProtKB-KW"/>
</dbReference>
<dbReference type="InterPro" id="IPR017896">
    <property type="entry name" value="4Fe4S_Fe-S-bd"/>
</dbReference>
<dbReference type="GO" id="GO:0016491">
    <property type="term" value="F:oxidoreductase activity"/>
    <property type="evidence" value="ECO:0007669"/>
    <property type="project" value="UniProtKB-ARBA"/>
</dbReference>
<keyword evidence="6" id="KW-0408">Iron</keyword>
<accession>A0A833DUR6</accession>
<keyword evidence="2" id="KW-0004">4Fe-4S</keyword>
<evidence type="ECO:0000259" key="8">
    <source>
        <dbReference type="PROSITE" id="PS51379"/>
    </source>
</evidence>
<dbReference type="Pfam" id="PF13247">
    <property type="entry name" value="Fer4_11"/>
    <property type="match status" value="1"/>
</dbReference>
<protein>
    <submittedName>
        <fullName evidence="9">Ferredoxin</fullName>
    </submittedName>
</protein>
<dbReference type="CDD" id="cd16374">
    <property type="entry name" value="DMSOR_beta_like"/>
    <property type="match status" value="1"/>
</dbReference>
<keyword evidence="4" id="KW-0677">Repeat</keyword>
<evidence type="ECO:0000313" key="9">
    <source>
        <dbReference type="EMBL" id="HIP57469.1"/>
    </source>
</evidence>
<reference evidence="9" key="1">
    <citation type="journal article" date="2020" name="ISME J.">
        <title>Gammaproteobacteria mediating utilization of methyl-, sulfur- and petroleum organic compounds in deep ocean hydrothermal plumes.</title>
        <authorList>
            <person name="Zhou Z."/>
            <person name="Liu Y."/>
            <person name="Pan J."/>
            <person name="Cron B.R."/>
            <person name="Toner B.M."/>
            <person name="Anantharaman K."/>
            <person name="Breier J.A."/>
            <person name="Dick G.J."/>
            <person name="Li M."/>
        </authorList>
    </citation>
    <scope>NUCLEOTIDE SEQUENCE</scope>
    <source>
        <strain evidence="9">SZUA-1435</strain>
    </source>
</reference>
<dbReference type="SUPFAM" id="SSF54862">
    <property type="entry name" value="4Fe-4S ferredoxins"/>
    <property type="match status" value="1"/>
</dbReference>
<dbReference type="PROSITE" id="PS51379">
    <property type="entry name" value="4FE4S_FER_2"/>
    <property type="match status" value="3"/>
</dbReference>
<evidence type="ECO:0000256" key="2">
    <source>
        <dbReference type="ARBA" id="ARBA00022485"/>
    </source>
</evidence>
<evidence type="ECO:0000256" key="7">
    <source>
        <dbReference type="ARBA" id="ARBA00023014"/>
    </source>
</evidence>
<gene>
    <name evidence="9" type="ORF">EYH02_05325</name>
</gene>
<dbReference type="PANTHER" id="PTHR43177:SF5">
    <property type="entry name" value="ANAEROBIC DIMETHYL SULFOXIDE REDUCTASE CHAIN B-RELATED"/>
    <property type="match status" value="1"/>
</dbReference>
<evidence type="ECO:0000256" key="3">
    <source>
        <dbReference type="ARBA" id="ARBA00022723"/>
    </source>
</evidence>
<keyword evidence="7" id="KW-0411">Iron-sulfur</keyword>
<name>A0A833DUR6_9CREN</name>
<keyword evidence="3" id="KW-0479">Metal-binding</keyword>
<organism evidence="9 10">
    <name type="scientific">Ignisphaera aggregans</name>
    <dbReference type="NCBI Taxonomy" id="334771"/>
    <lineage>
        <taxon>Archaea</taxon>
        <taxon>Thermoproteota</taxon>
        <taxon>Thermoprotei</taxon>
        <taxon>Desulfurococcales</taxon>
        <taxon>Desulfurococcaceae</taxon>
        <taxon>Ignisphaera</taxon>
    </lineage>
</organism>